<dbReference type="AlphaFoldDB" id="A0A1E1WTW5"/>
<proteinExistence type="predicted"/>
<gene>
    <name evidence="1" type="ORF">g.18970</name>
</gene>
<dbReference type="EMBL" id="GDQN01000768">
    <property type="protein sequence ID" value="JAT90286.1"/>
    <property type="molecule type" value="Transcribed_RNA"/>
</dbReference>
<sequence>MDSPICLSQYFVNKQNTRSYKNIFPTNILKSEEITPFLEHLLEETSLVSEIPQDFCKILSKLRINLRTGAKEDFRNGFSEIKRDDTLCPLNKTDIYNCCLNELYKIVPREIFGG</sequence>
<accession>A0A1E1WTW5</accession>
<dbReference type="OrthoDB" id="289721at2759"/>
<evidence type="ECO:0000313" key="1">
    <source>
        <dbReference type="EMBL" id="JAT90286.1"/>
    </source>
</evidence>
<protein>
    <submittedName>
        <fullName evidence="1">Uncharacterized protein</fullName>
    </submittedName>
</protein>
<name>A0A1E1WTW5_PECGO</name>
<organism evidence="1">
    <name type="scientific">Pectinophora gossypiella</name>
    <name type="common">Cotton pink bollworm</name>
    <name type="synonym">Depressaria gossypiella</name>
    <dbReference type="NCBI Taxonomy" id="13191"/>
    <lineage>
        <taxon>Eukaryota</taxon>
        <taxon>Metazoa</taxon>
        <taxon>Ecdysozoa</taxon>
        <taxon>Arthropoda</taxon>
        <taxon>Hexapoda</taxon>
        <taxon>Insecta</taxon>
        <taxon>Pterygota</taxon>
        <taxon>Neoptera</taxon>
        <taxon>Endopterygota</taxon>
        <taxon>Lepidoptera</taxon>
        <taxon>Glossata</taxon>
        <taxon>Ditrysia</taxon>
        <taxon>Gelechioidea</taxon>
        <taxon>Gelechiidae</taxon>
        <taxon>Apatetrinae</taxon>
        <taxon>Pectinophora</taxon>
    </lineage>
</organism>
<feature type="non-terminal residue" evidence="1">
    <location>
        <position position="114"/>
    </location>
</feature>
<reference evidence="1" key="1">
    <citation type="submission" date="2015-09" db="EMBL/GenBank/DDBJ databases">
        <title>De novo assembly of Pectinophora gossypiella (Pink Bollworm) gut transcriptome.</title>
        <authorList>
            <person name="Tassone E.E."/>
        </authorList>
    </citation>
    <scope>NUCLEOTIDE SEQUENCE</scope>
</reference>